<dbReference type="PROSITE" id="PS50021">
    <property type="entry name" value="CH"/>
    <property type="match status" value="2"/>
</dbReference>
<dbReference type="InterPro" id="IPR031549">
    <property type="entry name" value="ASH"/>
</dbReference>
<dbReference type="InterPro" id="IPR001715">
    <property type="entry name" value="CH_dom"/>
</dbReference>
<dbReference type="Gene3D" id="1.20.5.190">
    <property type="match status" value="6"/>
</dbReference>
<accession>A0A6P6HP77</accession>
<dbReference type="CTD" id="259266"/>
<protein>
    <submittedName>
        <fullName evidence="15">Abnormal spindle-like microcephaly-associated protein isoform X2</fullName>
    </submittedName>
</protein>
<feature type="domain" description="Calponin-homology (CH)" evidence="13">
    <location>
        <begin position="1111"/>
        <end position="1262"/>
    </location>
</feature>
<dbReference type="InterPro" id="IPR051185">
    <property type="entry name" value="ASPM"/>
</dbReference>
<dbReference type="GO" id="GO:0005516">
    <property type="term" value="F:calmodulin binding"/>
    <property type="evidence" value="ECO:0007669"/>
    <property type="project" value="UniProtKB-KW"/>
</dbReference>
<dbReference type="Gene3D" id="1.25.10.10">
    <property type="entry name" value="Leucine-rich Repeat Variant"/>
    <property type="match status" value="1"/>
</dbReference>
<dbReference type="GeneID" id="112857944"/>
<dbReference type="SMART" id="SM00033">
    <property type="entry name" value="CH"/>
    <property type="match status" value="2"/>
</dbReference>
<evidence type="ECO:0000259" key="13">
    <source>
        <dbReference type="PROSITE" id="PS50021"/>
    </source>
</evidence>
<dbReference type="PANTHER" id="PTHR22706:SF1">
    <property type="entry name" value="ASSEMBLY FACTOR FOR SPINDLE MICROTUBULES"/>
    <property type="match status" value="1"/>
</dbReference>
<dbReference type="RefSeq" id="XP_025777073.1">
    <property type="nucleotide sequence ID" value="XM_025921288.1"/>
</dbReference>
<dbReference type="GO" id="GO:0007051">
    <property type="term" value="P:spindle organization"/>
    <property type="evidence" value="ECO:0007669"/>
    <property type="project" value="TreeGrafter"/>
</dbReference>
<evidence type="ECO:0000256" key="8">
    <source>
        <dbReference type="ARBA" id="ARBA00022860"/>
    </source>
</evidence>
<keyword evidence="7" id="KW-0498">Mitosis</keyword>
<keyword evidence="3" id="KW-0963">Cytoplasm</keyword>
<feature type="domain" description="Calponin-homology (CH)" evidence="13">
    <location>
        <begin position="921"/>
        <end position="1057"/>
    </location>
</feature>
<dbReference type="FunFam" id="1.20.5.190:FF:000016">
    <property type="entry name" value="Abnormal spindle-like microcephaly-associated protein homolog"/>
    <property type="match status" value="1"/>
</dbReference>
<dbReference type="GO" id="GO:0000922">
    <property type="term" value="C:spindle pole"/>
    <property type="evidence" value="ECO:0007669"/>
    <property type="project" value="TreeGrafter"/>
</dbReference>
<dbReference type="InterPro" id="IPR000048">
    <property type="entry name" value="IQ_motif_EF-hand-BS"/>
</dbReference>
<keyword evidence="11" id="KW-0131">Cell cycle</keyword>
<dbReference type="FunFam" id="1.10.418.10:FF:000051">
    <property type="entry name" value="Abnormal spindle-like microcephaly-associated protein homolog"/>
    <property type="match status" value="1"/>
</dbReference>
<evidence type="ECO:0000313" key="14">
    <source>
        <dbReference type="Proteomes" id="UP000515131"/>
    </source>
</evidence>
<dbReference type="InterPro" id="IPR011989">
    <property type="entry name" value="ARM-like"/>
</dbReference>
<dbReference type="GO" id="GO:0005634">
    <property type="term" value="C:nucleus"/>
    <property type="evidence" value="ECO:0007669"/>
    <property type="project" value="UniProtKB-SubCell"/>
</dbReference>
<name>A0A6P6HP77_PUMCO</name>
<feature type="region of interest" description="Disordered" evidence="12">
    <location>
        <begin position="1"/>
        <end position="30"/>
    </location>
</feature>
<keyword evidence="4" id="KW-0597">Phosphoprotein</keyword>
<dbReference type="InterPro" id="IPR016024">
    <property type="entry name" value="ARM-type_fold"/>
</dbReference>
<evidence type="ECO:0000256" key="6">
    <source>
        <dbReference type="ARBA" id="ARBA00022737"/>
    </source>
</evidence>
<dbReference type="Pfam" id="PF00612">
    <property type="entry name" value="IQ"/>
    <property type="match status" value="7"/>
</dbReference>
<dbReference type="InterPro" id="IPR036872">
    <property type="entry name" value="CH_dom_sf"/>
</dbReference>
<dbReference type="SUPFAM" id="SSF47576">
    <property type="entry name" value="Calponin-homology domain, CH-domain"/>
    <property type="match status" value="1"/>
</dbReference>
<dbReference type="Gene3D" id="2.60.40.10">
    <property type="entry name" value="Immunoglobulins"/>
    <property type="match status" value="1"/>
</dbReference>
<keyword evidence="10" id="KW-0539">Nucleus</keyword>
<gene>
    <name evidence="15" type="primary">ASPM</name>
</gene>
<sequence>MATRRAGRSWEVSPTERRPSARPRNSAAEEAAASPPVLSLSHFCRSPFLCFGDVRLGASRTLPLALDNPNEEVAEVKIAHFPAAEQGFSISPRSFELQPKEKIIISVNWTPLKEGRVREIVTFLVNDILKHQAILLGNAEEKKKKKRSLWDTINKKKMSTSSSDKRNSYIQNVNTTFCVSQKADRVRSPLQACENLAMKEGCFLTENNSLSLEENKIPISPISPIFKECHGDTSLPLSVRRSTTYTSLHACENGELLKVEGADGSEDFNFNEKVTSETSFSSIHNMSGQIEENSSKLILTPTCCSTLNITQSQGNFLSPDSFVNNSHAANNEPEVATCLSSDTFRKDNSSPVHLESKTAHKTYRTILSPDSFINDNYGLKQDLEPESINPILSPNQFVKDNMAYICMSQQTCKLSSSNKNSQVSQSPQDQRTNGVLTFFRECQGSQSPEAIFEESKTLEMKSDCYSFTKNQPKFSVIQNISSYSHDKRTRRPILSATVTKSKSICSRENQTEANKPKAKRCLNSVAGEFEKPTDTQKEKSGFQSCLPVIDPVFSKSKSYKNAVIPSSKTALVARKRKSEGNKEDANVRVTVTEHTEVREIKRIHFSPVESKMATVKKTKKMITPISKHISYREKSNLRKKTDSLVYRTPHSKTNKRTKPIVAVAQSTLTFIKPLKTDIPRHPMPFAAKNMFYDERWKEKQEQGFTWWLNFILTPDDFTVKTNISEVNAATLLLGVESQHKISVARAPTKDEMSLRAYTARCRLNRLRRAACRLFTSENMVKAIKKLEIEIEARRLIVRKDRHLWKDVGERQKVLNWLLSYNPLWLRIGLETIYGELISLEDNSDVTGLAVFILNRLLWNPDIAAEYRHPSVPHLYRDGHEEALSKFTLKKLLLLVCFLDYAKISRLIDHDPCLFCKDAEFKTSKEILLAFSRDFLSGEGDLSRHLSFLGLPVNHVQTPFDEFDFAVTNLAVDLQCGVRLVRIMELLTRDWNLSKKLRIPAISRLQKMHNVDVVLQILRSRGIQLNDEHGNAILSKDIVDRHREKTLALLWKIAFAFQVDISLNLDQLKEEIDFLKHTQSLKKTTSALSCHSDAIINKEKDKRNSGSFERYSESIKLLMDWVNAVCAFYNKKVENFTVSFSDGRVLCYLIHHYHPYYVPFDAICQRTTQTVECTQTGSVVLNSSSESDGSSLDLSLKALDHENTSELYKELLENEKKNFQLVRSAVRDLGGIPAMIHHSDMSNTIPDEKVVITYLSFLCARLLDLCKETRAARLIQTTWRKYKLKTDLKRHQERDKAARIIQSAVISFLSKQRLKKEINAALAIQKHWRRLLAQRKLLMLKKEKLEKVQNKSASVIQAAWRSYKARKYLYKVKAACKIQAWYRSWKARKEYLAILKAVKVIQGCFYTKLERTRFLNMRASTIIIQRKWRAMLSGRIAHEHFLMIKRHQAACLIQANFRRYKGRQVFLRQKSAALTIQRYIRARKAGKCERIKYVELKKSTVVLQALVRGWLVRKRISEQRTKIRLLHFTAAAYCHLSALRIQRAYKLHMVMKNAKKQVNSVICVQRWFRTRLQQKRFAQKCHSVIKSQRELQEHMSQQNRAASVIQKAVRRFLLRKKKEKINNGITKIQALWRGYSWRKKNDGTKIKAIRLSLQLVNKEIREENKLYKRTALALHYLLTYKHLSAILEALKHLEVVTRLSPLCCENMAQSGAVSKIFVLIRSCNRSVPCMEVIRYSVQVLLNVAKYEKTTAAVYHVENCIDTLLDLLQMYREKPGDKVADKGGSIFTKTCCLLAILLKTTNRASDVRSRSKVVDRIYSLYKLTARKHKMNTERILYTQKKNSSISIPFIPETPLRTRIVSRLKPDWVLRRDNMEEITNPLQAIQMVMDTLGIPY</sequence>
<dbReference type="FunFam" id="2.60.40.10:FF:001429">
    <property type="entry name" value="Abnormal spindle-like microcephaly-associated protein homolog"/>
    <property type="match status" value="1"/>
</dbReference>
<dbReference type="GO" id="GO:0000278">
    <property type="term" value="P:mitotic cell cycle"/>
    <property type="evidence" value="ECO:0007669"/>
    <property type="project" value="TreeGrafter"/>
</dbReference>
<evidence type="ECO:0000256" key="3">
    <source>
        <dbReference type="ARBA" id="ARBA00022490"/>
    </source>
</evidence>
<keyword evidence="9" id="KW-0175">Coiled coil</keyword>
<reference evidence="15" key="1">
    <citation type="submission" date="2025-08" db="UniProtKB">
        <authorList>
            <consortium name="RefSeq"/>
        </authorList>
    </citation>
    <scope>IDENTIFICATION</scope>
    <source>
        <tissue evidence="15">Blood</tissue>
    </source>
</reference>
<evidence type="ECO:0000256" key="9">
    <source>
        <dbReference type="ARBA" id="ARBA00023054"/>
    </source>
</evidence>
<evidence type="ECO:0000256" key="7">
    <source>
        <dbReference type="ARBA" id="ARBA00022776"/>
    </source>
</evidence>
<dbReference type="PROSITE" id="PS50096">
    <property type="entry name" value="IQ"/>
    <property type="match status" value="7"/>
</dbReference>
<dbReference type="Pfam" id="PF15780">
    <property type="entry name" value="ASH"/>
    <property type="match status" value="1"/>
</dbReference>
<keyword evidence="6" id="KW-0677">Repeat</keyword>
<keyword evidence="8" id="KW-0112">Calmodulin-binding</keyword>
<organism evidence="14 15">
    <name type="scientific">Puma concolor</name>
    <name type="common">Mountain lion</name>
    <name type="synonym">Felis concolor</name>
    <dbReference type="NCBI Taxonomy" id="9696"/>
    <lineage>
        <taxon>Eukaryota</taxon>
        <taxon>Metazoa</taxon>
        <taxon>Chordata</taxon>
        <taxon>Craniata</taxon>
        <taxon>Vertebrata</taxon>
        <taxon>Euteleostomi</taxon>
        <taxon>Mammalia</taxon>
        <taxon>Eutheria</taxon>
        <taxon>Laurasiatheria</taxon>
        <taxon>Carnivora</taxon>
        <taxon>Feliformia</taxon>
        <taxon>Felidae</taxon>
        <taxon>Felinae</taxon>
        <taxon>Puma</taxon>
    </lineage>
</organism>
<keyword evidence="5" id="KW-0132">Cell division</keyword>
<dbReference type="CDD" id="cd23767">
    <property type="entry name" value="IQCD"/>
    <property type="match status" value="2"/>
</dbReference>
<dbReference type="CDD" id="cd21224">
    <property type="entry name" value="CH_ASPM_rpt2"/>
    <property type="match status" value="1"/>
</dbReference>
<evidence type="ECO:0000256" key="4">
    <source>
        <dbReference type="ARBA" id="ARBA00022553"/>
    </source>
</evidence>
<dbReference type="InterPro" id="IPR027417">
    <property type="entry name" value="P-loop_NTPase"/>
</dbReference>
<proteinExistence type="predicted"/>
<dbReference type="Proteomes" id="UP000515131">
    <property type="component" value="Unplaced"/>
</dbReference>
<dbReference type="InterPro" id="IPR013783">
    <property type="entry name" value="Ig-like_fold"/>
</dbReference>
<dbReference type="SMART" id="SM00015">
    <property type="entry name" value="IQ"/>
    <property type="match status" value="12"/>
</dbReference>
<dbReference type="SUPFAM" id="SSF48371">
    <property type="entry name" value="ARM repeat"/>
    <property type="match status" value="1"/>
</dbReference>
<dbReference type="GO" id="GO:0005737">
    <property type="term" value="C:cytoplasm"/>
    <property type="evidence" value="ECO:0007669"/>
    <property type="project" value="UniProtKB-SubCell"/>
</dbReference>
<evidence type="ECO:0000256" key="12">
    <source>
        <dbReference type="SAM" id="MobiDB-lite"/>
    </source>
</evidence>
<evidence type="ECO:0000256" key="10">
    <source>
        <dbReference type="ARBA" id="ARBA00023242"/>
    </source>
</evidence>
<dbReference type="GO" id="GO:0051295">
    <property type="term" value="P:establishment of meiotic spindle localization"/>
    <property type="evidence" value="ECO:0007669"/>
    <property type="project" value="TreeGrafter"/>
</dbReference>
<evidence type="ECO:0000313" key="15">
    <source>
        <dbReference type="RefSeq" id="XP_025777073.1"/>
    </source>
</evidence>
<dbReference type="Gene3D" id="1.10.418.10">
    <property type="entry name" value="Calponin-like domain"/>
    <property type="match status" value="2"/>
</dbReference>
<dbReference type="GO" id="GO:0051301">
    <property type="term" value="P:cell division"/>
    <property type="evidence" value="ECO:0007669"/>
    <property type="project" value="UniProtKB-KW"/>
</dbReference>
<evidence type="ECO:0000256" key="11">
    <source>
        <dbReference type="ARBA" id="ARBA00023306"/>
    </source>
</evidence>
<dbReference type="PANTHER" id="PTHR22706">
    <property type="entry name" value="ASSEMBLY FACTOR FOR SPINDLE MICROTUBULES"/>
    <property type="match status" value="1"/>
</dbReference>
<dbReference type="SUPFAM" id="SSF52540">
    <property type="entry name" value="P-loop containing nucleoside triphosphate hydrolases"/>
    <property type="match status" value="3"/>
</dbReference>
<dbReference type="Pfam" id="PF00307">
    <property type="entry name" value="CH"/>
    <property type="match status" value="1"/>
</dbReference>
<evidence type="ECO:0000256" key="5">
    <source>
        <dbReference type="ARBA" id="ARBA00022618"/>
    </source>
</evidence>
<keyword evidence="14" id="KW-1185">Reference proteome</keyword>
<evidence type="ECO:0000256" key="1">
    <source>
        <dbReference type="ARBA" id="ARBA00004123"/>
    </source>
</evidence>
<dbReference type="CDD" id="cd21223">
    <property type="entry name" value="CH_ASPM_rpt1"/>
    <property type="match status" value="1"/>
</dbReference>
<evidence type="ECO:0000256" key="2">
    <source>
        <dbReference type="ARBA" id="ARBA00004496"/>
    </source>
</evidence>
<comment type="subcellular location">
    <subcellularLocation>
        <location evidence="2">Cytoplasm</location>
    </subcellularLocation>
    <subcellularLocation>
        <location evidence="1">Nucleus</location>
    </subcellularLocation>
</comment>